<name>A0A6A6GLY3_9PEZI</name>
<dbReference type="InterPro" id="IPR036188">
    <property type="entry name" value="FAD/NAD-bd_sf"/>
</dbReference>
<dbReference type="InterPro" id="IPR053275">
    <property type="entry name" value="Agnestin_monoxygenase"/>
</dbReference>
<dbReference type="OrthoDB" id="432536at2759"/>
<dbReference type="PANTHER" id="PTHR38688">
    <property type="entry name" value="PYR_REDOX_2 DOMAIN-CONTAINING PROTEIN"/>
    <property type="match status" value="1"/>
</dbReference>
<evidence type="ECO:0000313" key="3">
    <source>
        <dbReference type="Proteomes" id="UP000799538"/>
    </source>
</evidence>
<dbReference type="PRINTS" id="PR00368">
    <property type="entry name" value="FADPNR"/>
</dbReference>
<feature type="region of interest" description="Disordered" evidence="1">
    <location>
        <begin position="52"/>
        <end position="128"/>
    </location>
</feature>
<dbReference type="AlphaFoldDB" id="A0A6A6GLY3"/>
<protein>
    <submittedName>
        <fullName evidence="2">Pyridine nucleotide-disulfide oxidoreductase-domain-containing protein</fullName>
    </submittedName>
</protein>
<dbReference type="Proteomes" id="UP000799538">
    <property type="component" value="Unassembled WGS sequence"/>
</dbReference>
<accession>A0A6A6GLY3</accession>
<sequence length="584" mass="63051">MHGAAGHGYHRITLAAGQQAQHVRTSLQRLAGAQQPNAVVVSVVLPSGARAPARAAATSSRHVHPTDHASATKPTPPAGRFRHTHTPTTSPSSGRRSPWSPTPSNSPLGMQRLLSPTHGHPSSSSVPVRHMRGFATSVKTTCTQRFLAGGTGVCSLSRPTKGFSNRSASSVLSAYSYPGTRRFLATISDDMSVHRSKYAAVVVGAGPAGICAVGNMLERKVGPILWVDDEFNAGRINRNYREVPSNTKTKLFIDFAEALTPFKQVLDKTPSPNAIDHLRGLNQEKGTCLGDAADMLLMLTRGLMQTPGVEVRKGRVTSASVDSHKGWTVQVSLAGHDSPTQSQPSTVIADRVILCTGSSPTEGELPVSVPGMSNINLDTALSPSTISQFIPKDKPVTIAVIGASHSAILVLWNLANLALSSHPKLHIKWFTRHSLRYAEFMDGWILRDNTGLKGDAAVWAKENLEPEVFPSSPVAKCITPISYQKDHELDAYKEHLPGTDYCIQAIGYTRDPIPDLKRGVGTLEAKYNHRTGGFEDGKGEKVPGLYGAGIAWPERVTDPHGNVEYAVGFFKFMKYMKRVTCDWN</sequence>
<dbReference type="Gene3D" id="3.50.50.60">
    <property type="entry name" value="FAD/NAD(P)-binding domain"/>
    <property type="match status" value="1"/>
</dbReference>
<gene>
    <name evidence="2" type="ORF">BDZ85DRAFT_256679</name>
</gene>
<evidence type="ECO:0000313" key="2">
    <source>
        <dbReference type="EMBL" id="KAF2226735.1"/>
    </source>
</evidence>
<keyword evidence="3" id="KW-1185">Reference proteome</keyword>
<organism evidence="2 3">
    <name type="scientific">Elsinoe ampelina</name>
    <dbReference type="NCBI Taxonomy" id="302913"/>
    <lineage>
        <taxon>Eukaryota</taxon>
        <taxon>Fungi</taxon>
        <taxon>Dikarya</taxon>
        <taxon>Ascomycota</taxon>
        <taxon>Pezizomycotina</taxon>
        <taxon>Dothideomycetes</taxon>
        <taxon>Dothideomycetidae</taxon>
        <taxon>Myriangiales</taxon>
        <taxon>Elsinoaceae</taxon>
        <taxon>Elsinoe</taxon>
    </lineage>
</organism>
<dbReference type="PANTHER" id="PTHR38688:SF1">
    <property type="entry name" value="FAD_NAD(P)-BINDING DOMAIN-CONTAINING PROTEIN"/>
    <property type="match status" value="1"/>
</dbReference>
<proteinExistence type="predicted"/>
<dbReference type="SUPFAM" id="SSF51905">
    <property type="entry name" value="FAD/NAD(P)-binding domain"/>
    <property type="match status" value="1"/>
</dbReference>
<feature type="compositionally biased region" description="Low complexity" evidence="1">
    <location>
        <begin position="86"/>
        <end position="103"/>
    </location>
</feature>
<evidence type="ECO:0000256" key="1">
    <source>
        <dbReference type="SAM" id="MobiDB-lite"/>
    </source>
</evidence>
<dbReference type="EMBL" id="ML992502">
    <property type="protein sequence ID" value="KAF2226735.1"/>
    <property type="molecule type" value="Genomic_DNA"/>
</dbReference>
<reference evidence="3" key="1">
    <citation type="journal article" date="2020" name="Stud. Mycol.">
        <title>101 Dothideomycetes genomes: A test case for predicting lifestyles and emergence of pathogens.</title>
        <authorList>
            <person name="Haridas S."/>
            <person name="Albert R."/>
            <person name="Binder M."/>
            <person name="Bloem J."/>
            <person name="LaButti K."/>
            <person name="Salamov A."/>
            <person name="Andreopoulos B."/>
            <person name="Baker S."/>
            <person name="Barry K."/>
            <person name="Bills G."/>
            <person name="Bluhm B."/>
            <person name="Cannon C."/>
            <person name="Castanera R."/>
            <person name="Culley D."/>
            <person name="Daum C."/>
            <person name="Ezra D."/>
            <person name="Gonzalez J."/>
            <person name="Henrissat B."/>
            <person name="Kuo A."/>
            <person name="Liang C."/>
            <person name="Lipzen A."/>
            <person name="Lutzoni F."/>
            <person name="Magnuson J."/>
            <person name="Mondo S."/>
            <person name="Nolan M."/>
            <person name="Ohm R."/>
            <person name="Pangilinan J."/>
            <person name="Park H.-J."/>
            <person name="Ramirez L."/>
            <person name="Alfaro M."/>
            <person name="Sun H."/>
            <person name="Tritt A."/>
            <person name="Yoshinaga Y."/>
            <person name="Zwiers L.-H."/>
            <person name="Turgeon B."/>
            <person name="Goodwin S."/>
            <person name="Spatafora J."/>
            <person name="Crous P."/>
            <person name="Grigoriev I."/>
        </authorList>
    </citation>
    <scope>NUCLEOTIDE SEQUENCE [LARGE SCALE GENOMIC DNA]</scope>
    <source>
        <strain evidence="3">CECT 20119</strain>
    </source>
</reference>